<gene>
    <name evidence="11" type="ORF">LDC_03259</name>
</gene>
<keyword evidence="6" id="KW-0653">Protein transport</keyword>
<keyword evidence="2" id="KW-0813">Transport</keyword>
<protein>
    <submittedName>
        <fullName evidence="11">Membrane/secreted protein</fullName>
    </submittedName>
</protein>
<evidence type="ECO:0000256" key="9">
    <source>
        <dbReference type="SAM" id="Phobius"/>
    </source>
</evidence>
<evidence type="ECO:0000256" key="6">
    <source>
        <dbReference type="ARBA" id="ARBA00022927"/>
    </source>
</evidence>
<keyword evidence="5 9" id="KW-0812">Transmembrane</keyword>
<reference evidence="11" key="1">
    <citation type="submission" date="2011-04" db="EMBL/GenBank/DDBJ databases">
        <title>Taxonomic and functional metagenomic profiling of the microbial community in the anoxic sediment of a brackish shallow lake (Laguna de Carrizo Central Spain).</title>
        <authorList>
            <consortium name="CONSOLIDER consortium CSD2007-00005"/>
            <person name="Guazzaroni M.-E."/>
            <person name="Richter M."/>
            <person name="Garcia-Salamanca A."/>
            <person name="Yarza P."/>
            <person name="Ferrer M."/>
        </authorList>
    </citation>
    <scope>NUCLEOTIDE SEQUENCE</scope>
</reference>
<keyword evidence="7 9" id="KW-1133">Transmembrane helix</keyword>
<dbReference type="AlphaFoldDB" id="F8UI70"/>
<evidence type="ECO:0000256" key="7">
    <source>
        <dbReference type="ARBA" id="ARBA00022989"/>
    </source>
</evidence>
<evidence type="ECO:0000256" key="1">
    <source>
        <dbReference type="ARBA" id="ARBA00004533"/>
    </source>
</evidence>
<keyword evidence="4" id="KW-0997">Cell inner membrane</keyword>
<keyword evidence="3" id="KW-1003">Cell membrane</keyword>
<keyword evidence="8 9" id="KW-0472">Membrane</keyword>
<evidence type="ECO:0000256" key="8">
    <source>
        <dbReference type="ARBA" id="ARBA00023136"/>
    </source>
</evidence>
<dbReference type="InterPro" id="IPR024961">
    <property type="entry name" value="T2SS_GspC_N"/>
</dbReference>
<dbReference type="GO" id="GO:0015031">
    <property type="term" value="P:protein transport"/>
    <property type="evidence" value="ECO:0007669"/>
    <property type="project" value="UniProtKB-KW"/>
</dbReference>
<name>F8UI70_9ZZZZ</name>
<sequence length="154" mass="15685">MTNDLPVQTLLVSTLTTAALALLCVVAASWFWLWLAPAPEAPAAVASPTELVLEAAYSVFGGGRGDSLGSGQAGAAVNDGAVPAATGLAIRLLGIVAAEGDGEDYAVVELEPGTIIAVREGEEFAPGIHLTEVGTDHLVLERGGVLETLTWPQP</sequence>
<comment type="subcellular location">
    <subcellularLocation>
        <location evidence="1">Cell inner membrane</location>
    </subcellularLocation>
</comment>
<dbReference type="GO" id="GO:0005886">
    <property type="term" value="C:plasma membrane"/>
    <property type="evidence" value="ECO:0007669"/>
    <property type="project" value="UniProtKB-SubCell"/>
</dbReference>
<organism evidence="11">
    <name type="scientific">uncultured microorganism</name>
    <dbReference type="NCBI Taxonomy" id="358574"/>
    <lineage>
        <taxon>unclassified sequences</taxon>
        <taxon>environmental samples</taxon>
    </lineage>
</organism>
<feature type="domain" description="Type II secretion system protein GspC N-terminal" evidence="10">
    <location>
        <begin position="20"/>
        <end position="150"/>
    </location>
</feature>
<accession>F8UI70</accession>
<dbReference type="Pfam" id="PF11356">
    <property type="entry name" value="T2SSC"/>
    <property type="match status" value="1"/>
</dbReference>
<dbReference type="EMBL" id="JF805339">
    <property type="protein sequence ID" value="AEI30727.1"/>
    <property type="molecule type" value="Genomic_DNA"/>
</dbReference>
<evidence type="ECO:0000256" key="5">
    <source>
        <dbReference type="ARBA" id="ARBA00022692"/>
    </source>
</evidence>
<evidence type="ECO:0000256" key="4">
    <source>
        <dbReference type="ARBA" id="ARBA00022519"/>
    </source>
</evidence>
<proteinExistence type="predicted"/>
<evidence type="ECO:0000313" key="11">
    <source>
        <dbReference type="EMBL" id="AEI30727.1"/>
    </source>
</evidence>
<evidence type="ECO:0000256" key="3">
    <source>
        <dbReference type="ARBA" id="ARBA00022475"/>
    </source>
</evidence>
<evidence type="ECO:0000256" key="2">
    <source>
        <dbReference type="ARBA" id="ARBA00022448"/>
    </source>
</evidence>
<feature type="transmembrane region" description="Helical" evidence="9">
    <location>
        <begin position="12"/>
        <end position="35"/>
    </location>
</feature>
<evidence type="ECO:0000259" key="10">
    <source>
        <dbReference type="Pfam" id="PF11356"/>
    </source>
</evidence>
<dbReference type="Gene3D" id="2.30.30.830">
    <property type="match status" value="1"/>
</dbReference>